<evidence type="ECO:0000259" key="3">
    <source>
        <dbReference type="PROSITE" id="PS50075"/>
    </source>
</evidence>
<evidence type="ECO:0000313" key="5">
    <source>
        <dbReference type="Proteomes" id="UP001589709"/>
    </source>
</evidence>
<dbReference type="RefSeq" id="WP_381343948.1">
    <property type="nucleotide sequence ID" value="NZ_JBHMCY010000011.1"/>
</dbReference>
<feature type="domain" description="Carrier" evidence="3">
    <location>
        <begin position="1"/>
        <end position="80"/>
    </location>
</feature>
<comment type="caution">
    <text evidence="4">The sequence shown here is derived from an EMBL/GenBank/DDBJ whole genome shotgun (WGS) entry which is preliminary data.</text>
</comment>
<dbReference type="SUPFAM" id="SSF47336">
    <property type="entry name" value="ACP-like"/>
    <property type="match status" value="1"/>
</dbReference>
<name>A0ABV5MXD3_9ACTN</name>
<keyword evidence="5" id="KW-1185">Reference proteome</keyword>
<keyword evidence="2" id="KW-0597">Phosphoprotein</keyword>
<dbReference type="InterPro" id="IPR009081">
    <property type="entry name" value="PP-bd_ACP"/>
</dbReference>
<accession>A0ABV5MXD3</accession>
<evidence type="ECO:0000256" key="2">
    <source>
        <dbReference type="ARBA" id="ARBA00022553"/>
    </source>
</evidence>
<keyword evidence="1" id="KW-0596">Phosphopantetheine</keyword>
<dbReference type="PROSITE" id="PS50075">
    <property type="entry name" value="CARRIER"/>
    <property type="match status" value="1"/>
</dbReference>
<reference evidence="4 5" key="1">
    <citation type="submission" date="2024-09" db="EMBL/GenBank/DDBJ databases">
        <authorList>
            <person name="Sun Q."/>
            <person name="Mori K."/>
        </authorList>
    </citation>
    <scope>NUCLEOTIDE SEQUENCE [LARGE SCALE GENOMIC DNA]</scope>
    <source>
        <strain evidence="4 5">JCM 6917</strain>
    </source>
</reference>
<gene>
    <name evidence="4" type="ORF">ACFF45_08220</name>
</gene>
<dbReference type="EMBL" id="JBHMCY010000011">
    <property type="protein sequence ID" value="MFB9462697.1"/>
    <property type="molecule type" value="Genomic_DNA"/>
</dbReference>
<sequence>MEPDEIRRKVRDIISTMSPARTPVRTPADRLVDDLGYDSLTFIELSVALEEEFVMDDIEEERTAGLRTVADVEDLIVGLHKPAA</sequence>
<organism evidence="4 5">
    <name type="scientific">Streptomyces cinereospinus</name>
    <dbReference type="NCBI Taxonomy" id="285561"/>
    <lineage>
        <taxon>Bacteria</taxon>
        <taxon>Bacillati</taxon>
        <taxon>Actinomycetota</taxon>
        <taxon>Actinomycetes</taxon>
        <taxon>Kitasatosporales</taxon>
        <taxon>Streptomycetaceae</taxon>
        <taxon>Streptomyces</taxon>
    </lineage>
</organism>
<evidence type="ECO:0000256" key="1">
    <source>
        <dbReference type="ARBA" id="ARBA00022450"/>
    </source>
</evidence>
<dbReference type="Pfam" id="PF00550">
    <property type="entry name" value="PP-binding"/>
    <property type="match status" value="1"/>
</dbReference>
<evidence type="ECO:0000313" key="4">
    <source>
        <dbReference type="EMBL" id="MFB9462697.1"/>
    </source>
</evidence>
<protein>
    <submittedName>
        <fullName evidence="4">Phosphopantetheine-binding protein</fullName>
    </submittedName>
</protein>
<proteinExistence type="predicted"/>
<dbReference type="Gene3D" id="1.10.1200.10">
    <property type="entry name" value="ACP-like"/>
    <property type="match status" value="1"/>
</dbReference>
<dbReference type="Proteomes" id="UP001589709">
    <property type="component" value="Unassembled WGS sequence"/>
</dbReference>
<dbReference type="PROSITE" id="PS00012">
    <property type="entry name" value="PHOSPHOPANTETHEINE"/>
    <property type="match status" value="1"/>
</dbReference>
<dbReference type="InterPro" id="IPR006162">
    <property type="entry name" value="Ppantetheine_attach_site"/>
</dbReference>
<dbReference type="InterPro" id="IPR036736">
    <property type="entry name" value="ACP-like_sf"/>
</dbReference>